<dbReference type="CDD" id="cd18186">
    <property type="entry name" value="BTB_POZ_ZBTB_KLHL-like"/>
    <property type="match status" value="1"/>
</dbReference>
<evidence type="ECO:0000313" key="3">
    <source>
        <dbReference type="EMBL" id="AGF84944.1"/>
    </source>
</evidence>
<proteinExistence type="inferred from homology"/>
<dbReference type="Gene3D" id="3.30.710.10">
    <property type="entry name" value="Potassium Channel Kv1.1, Chain A"/>
    <property type="match status" value="1"/>
</dbReference>
<dbReference type="PROSITE" id="PS50097">
    <property type="entry name" value="BTB"/>
    <property type="match status" value="1"/>
</dbReference>
<dbReference type="Pfam" id="PF00651">
    <property type="entry name" value="BTB"/>
    <property type="match status" value="1"/>
</dbReference>
<accession>M1PAT3</accession>
<gene>
    <name evidence="3" type="ORF">glt_00135</name>
</gene>
<comment type="similarity">
    <text evidence="1">Belongs to the mimivirus BTB/WD family.</text>
</comment>
<evidence type="ECO:0000256" key="1">
    <source>
        <dbReference type="ARBA" id="ARBA00006497"/>
    </source>
</evidence>
<dbReference type="Proteomes" id="UP000241071">
    <property type="component" value="Segment"/>
</dbReference>
<evidence type="ECO:0000313" key="4">
    <source>
        <dbReference type="Proteomes" id="UP000241071"/>
    </source>
</evidence>
<feature type="domain" description="BTB" evidence="2">
    <location>
        <begin position="11"/>
        <end position="82"/>
    </location>
</feature>
<dbReference type="InterPro" id="IPR000210">
    <property type="entry name" value="BTB/POZ_dom"/>
</dbReference>
<dbReference type="SUPFAM" id="SSF54695">
    <property type="entry name" value="POZ domain"/>
    <property type="match status" value="1"/>
</dbReference>
<name>M1PAT3_9VIRU</name>
<reference evidence="3 4" key="1">
    <citation type="submission" date="2012-10" db="EMBL/GenBank/DDBJ databases">
        <title>Complete genome sequence of Moumouvirus goulette.</title>
        <authorList>
            <person name="Fournous G."/>
            <person name="Bougalmi M."/>
            <person name="Colson P."/>
        </authorList>
    </citation>
    <scope>NUCLEOTIDE SEQUENCE [LARGE SCALE GENOMIC DNA]</scope>
</reference>
<dbReference type="EMBL" id="KC008572">
    <property type="protein sequence ID" value="AGF84944.1"/>
    <property type="molecule type" value="Genomic_DNA"/>
</dbReference>
<keyword evidence="4" id="KW-1185">Reference proteome</keyword>
<dbReference type="InterPro" id="IPR011333">
    <property type="entry name" value="SKP1/BTB/POZ_sf"/>
</dbReference>
<protein>
    <recommendedName>
        <fullName evidence="2">BTB domain-containing protein</fullName>
    </recommendedName>
</protein>
<organism evidence="3 4">
    <name type="scientific">Moumouvirus goulette</name>
    <dbReference type="NCBI Taxonomy" id="1247379"/>
    <lineage>
        <taxon>Viruses</taxon>
        <taxon>Varidnaviria</taxon>
        <taxon>Bamfordvirae</taxon>
        <taxon>Nucleocytoviricota</taxon>
        <taxon>Megaviricetes</taxon>
        <taxon>Imitervirales</taxon>
        <taxon>Mimiviridae</taxon>
        <taxon>Megamimivirinae</taxon>
        <taxon>Moumouvirus</taxon>
        <taxon>Moumouvirus goulettemassiliense</taxon>
    </lineage>
</organism>
<evidence type="ECO:0000259" key="2">
    <source>
        <dbReference type="PROSITE" id="PS50097"/>
    </source>
</evidence>
<sequence>MNELYESGELSDIELILTDNKNKKCLKLHKVLLYIKSPFFQKLFATSFKEKDQSQIILQVFNVDVFTDILKTLYDIELPVNTNWKYQLTNYICRQYLLLECEFPKTLKIPEDEFEEFLNITQSLEYTNKLINLIVDNLPQNYNLDNLSIELIKEIEKRYVDFQLLAINNGGIYTIDINNGNINQIMKGQFHCTNYIKDLDIIVTKEKKYVAPIFKGPKLMPYNLSGDKIELDESMGSVKQLYKKIDMENIKYIEKYIKENIDKEYFLRRYKYSPDYSKIAFIASKCVNEYDEEYINHICIYDQKTSDIEMLCLLNESDFHEYIVSMLFVKNGFVVGTKYLDGSRIYFFSMIDKDAGIIYNTIKDSIKIKYNGDDLILLSMANEFKIYSLSKNEIINQVNKNLCNFEFISEEIIINSKSCGGKADISILNVITNTVIRKTRIDLIAKKFIPIPSNNPIKNKLSQYLNNLTL</sequence>